<feature type="domain" description="HD-GYP" evidence="1">
    <location>
        <begin position="1"/>
        <end position="148"/>
    </location>
</feature>
<dbReference type="AlphaFoldDB" id="A0A7C5U358"/>
<dbReference type="Pfam" id="PF13487">
    <property type="entry name" value="HD_5"/>
    <property type="match status" value="1"/>
</dbReference>
<dbReference type="InterPro" id="IPR052020">
    <property type="entry name" value="Cyclic_di-GMP/3'3'-cGAMP_PDE"/>
</dbReference>
<dbReference type="EMBL" id="DRXW01000131">
    <property type="protein sequence ID" value="HHR33703.1"/>
    <property type="molecule type" value="Genomic_DNA"/>
</dbReference>
<name>A0A7C5U358_9BACT</name>
<dbReference type="InterPro" id="IPR037522">
    <property type="entry name" value="HD_GYP_dom"/>
</dbReference>
<dbReference type="CDD" id="cd00077">
    <property type="entry name" value="HDc"/>
    <property type="match status" value="1"/>
</dbReference>
<dbReference type="InterPro" id="IPR003607">
    <property type="entry name" value="HD/PDEase_dom"/>
</dbReference>
<protein>
    <submittedName>
        <fullName evidence="2">HD domain-containing protein</fullName>
    </submittedName>
</protein>
<dbReference type="SUPFAM" id="SSF109604">
    <property type="entry name" value="HD-domain/PDEase-like"/>
    <property type="match status" value="1"/>
</dbReference>
<dbReference type="Gene3D" id="1.10.3210.10">
    <property type="entry name" value="Hypothetical protein af1432"/>
    <property type="match status" value="1"/>
</dbReference>
<evidence type="ECO:0000259" key="1">
    <source>
        <dbReference type="PROSITE" id="PS51832"/>
    </source>
</evidence>
<evidence type="ECO:0000313" key="2">
    <source>
        <dbReference type="EMBL" id="HHR33703.1"/>
    </source>
</evidence>
<organism evidence="2">
    <name type="scientific">Fervidobacterium nodosum</name>
    <dbReference type="NCBI Taxonomy" id="2424"/>
    <lineage>
        <taxon>Bacteria</taxon>
        <taxon>Thermotogati</taxon>
        <taxon>Thermotogota</taxon>
        <taxon>Thermotogae</taxon>
        <taxon>Thermotogales</taxon>
        <taxon>Fervidobacteriaceae</taxon>
        <taxon>Fervidobacterium</taxon>
    </lineage>
</organism>
<gene>
    <name evidence="2" type="ORF">ENM46_02000</name>
</gene>
<sequence>MNLTWCSSFFQVSFLTYFVQGAPEEYIMMKNHTIEGAKLFSNLVKDYPSNSLLKMCLEVTRWHHERCDGKGYPDGLKGDRIPLAARIVAIADVFDALTTRRAYRNECTPEEAIDIMITEEEGYFDPKLLEIFVEHKQLFSLLSRSRLAVQLEELKNQ</sequence>
<dbReference type="PROSITE" id="PS51832">
    <property type="entry name" value="HD_GYP"/>
    <property type="match status" value="1"/>
</dbReference>
<accession>A0A7C5U358</accession>
<dbReference type="PANTHER" id="PTHR45228">
    <property type="entry name" value="CYCLIC DI-GMP PHOSPHODIESTERASE TM_0186-RELATED"/>
    <property type="match status" value="1"/>
</dbReference>
<proteinExistence type="predicted"/>
<comment type="caution">
    <text evidence="2">The sequence shown here is derived from an EMBL/GenBank/DDBJ whole genome shotgun (WGS) entry which is preliminary data.</text>
</comment>
<reference evidence="2" key="1">
    <citation type="journal article" date="2020" name="mSystems">
        <title>Genome- and Community-Level Interaction Insights into Carbon Utilization and Element Cycling Functions of Hydrothermarchaeota in Hydrothermal Sediment.</title>
        <authorList>
            <person name="Zhou Z."/>
            <person name="Liu Y."/>
            <person name="Xu W."/>
            <person name="Pan J."/>
            <person name="Luo Z.H."/>
            <person name="Li M."/>
        </authorList>
    </citation>
    <scope>NUCLEOTIDE SEQUENCE [LARGE SCALE GENOMIC DNA]</scope>
    <source>
        <strain evidence="2">SpSt-1088</strain>
    </source>
</reference>